<gene>
    <name evidence="2" type="ORF">PSALAMII_LOCUS8960</name>
</gene>
<dbReference type="EMBL" id="CAJVPD010000271">
    <property type="protein sequence ID" value="CAG8413610.1"/>
    <property type="molecule type" value="Genomic_DNA"/>
</dbReference>
<feature type="chain" id="PRO_5040825632" evidence="1">
    <location>
        <begin position="19"/>
        <end position="181"/>
    </location>
</feature>
<comment type="caution">
    <text evidence="2">The sequence shown here is derived from an EMBL/GenBank/DDBJ whole genome shotgun (WGS) entry which is preliminary data.</text>
</comment>
<dbReference type="Proteomes" id="UP001152592">
    <property type="component" value="Unassembled WGS sequence"/>
</dbReference>
<evidence type="ECO:0000313" key="3">
    <source>
        <dbReference type="Proteomes" id="UP001152592"/>
    </source>
</evidence>
<accession>A0A9W4JQP0</accession>
<dbReference type="OrthoDB" id="3936150at2759"/>
<organism evidence="2 3">
    <name type="scientific">Penicillium salamii</name>
    <dbReference type="NCBI Taxonomy" id="1612424"/>
    <lineage>
        <taxon>Eukaryota</taxon>
        <taxon>Fungi</taxon>
        <taxon>Dikarya</taxon>
        <taxon>Ascomycota</taxon>
        <taxon>Pezizomycotina</taxon>
        <taxon>Eurotiomycetes</taxon>
        <taxon>Eurotiomycetidae</taxon>
        <taxon>Eurotiales</taxon>
        <taxon>Aspergillaceae</taxon>
        <taxon>Penicillium</taxon>
    </lineage>
</organism>
<sequence>MQFKTLFFASFLAIGASATSAGNATHNATDIAPAVQARFAQIDLGYQKTYLLLNHLGDNTANVTTDDVVHAYNVTASGENKALAKNQPIKPLPESTQLVLCQAYHSLNNAFVDYASHFNQTQRDSVQSSLTMINAETGRFFVQVAKPALSYCLATIQADDKVVYESLLKASKALNPYAASN</sequence>
<keyword evidence="1" id="KW-0732">Signal</keyword>
<proteinExistence type="predicted"/>
<feature type="signal peptide" evidence="1">
    <location>
        <begin position="1"/>
        <end position="18"/>
    </location>
</feature>
<evidence type="ECO:0000313" key="2">
    <source>
        <dbReference type="EMBL" id="CAG8413610.1"/>
    </source>
</evidence>
<evidence type="ECO:0000256" key="1">
    <source>
        <dbReference type="SAM" id="SignalP"/>
    </source>
</evidence>
<reference evidence="2" key="1">
    <citation type="submission" date="2021-07" db="EMBL/GenBank/DDBJ databases">
        <authorList>
            <person name="Branca A.L. A."/>
        </authorList>
    </citation>
    <scope>NUCLEOTIDE SEQUENCE</scope>
</reference>
<dbReference type="AlphaFoldDB" id="A0A9W4JQP0"/>
<name>A0A9W4JQP0_9EURO</name>
<protein>
    <submittedName>
        <fullName evidence="2">Uncharacterized protein</fullName>
    </submittedName>
</protein>